<evidence type="ECO:0000313" key="3">
    <source>
        <dbReference type="WBParaSite" id="PEQ_0001324401-mRNA-1"/>
    </source>
</evidence>
<keyword evidence="2" id="KW-1185">Reference proteome</keyword>
<keyword evidence="1" id="KW-0472">Membrane</keyword>
<sequence>MWFSTANTINTHLTTILCILPNLLVIYLTLTTTTTEIRRYRWMLAAQSLIEILICATLSLIVTAIYEANGELYIIEMGIFAASHKAISSALYMLYAFLLISNIILLQVIFTFRYSLICRYVFSRSFNFVYASMNLLHFSHICDSWNFETANVLTHIHRIKLIRFEHFDFQRRGVSFARIAGVVVASCVVTATYVIIIFTAIKIWIVQTHINASEKTRRLRKQLVVVMLLQVLFNASEFPYF</sequence>
<evidence type="ECO:0000313" key="2">
    <source>
        <dbReference type="Proteomes" id="UP000887564"/>
    </source>
</evidence>
<feature type="transmembrane region" description="Helical" evidence="1">
    <location>
        <begin position="12"/>
        <end position="30"/>
    </location>
</feature>
<protein>
    <submittedName>
        <fullName evidence="3">G-protein coupled receptors family 1 profile domain-containing protein</fullName>
    </submittedName>
</protein>
<proteinExistence type="predicted"/>
<evidence type="ECO:0000256" key="1">
    <source>
        <dbReference type="SAM" id="Phobius"/>
    </source>
</evidence>
<feature type="transmembrane region" description="Helical" evidence="1">
    <location>
        <begin position="176"/>
        <end position="201"/>
    </location>
</feature>
<dbReference type="AlphaFoldDB" id="A0A914S7S4"/>
<keyword evidence="1" id="KW-1133">Transmembrane helix</keyword>
<dbReference type="WBParaSite" id="PEQ_0001324401-mRNA-1">
    <property type="protein sequence ID" value="PEQ_0001324401-mRNA-1"/>
    <property type="gene ID" value="PEQ_0001324401"/>
</dbReference>
<reference evidence="3" key="1">
    <citation type="submission" date="2022-11" db="UniProtKB">
        <authorList>
            <consortium name="WormBaseParasite"/>
        </authorList>
    </citation>
    <scope>IDENTIFICATION</scope>
</reference>
<keyword evidence="1" id="KW-0812">Transmembrane</keyword>
<dbReference type="InterPro" id="IPR019421">
    <property type="entry name" value="7TM_GPCR_serpentine_rcpt_Srd"/>
</dbReference>
<feature type="transmembrane region" description="Helical" evidence="1">
    <location>
        <begin position="42"/>
        <end position="66"/>
    </location>
</feature>
<dbReference type="Proteomes" id="UP000887564">
    <property type="component" value="Unplaced"/>
</dbReference>
<organism evidence="2 3">
    <name type="scientific">Parascaris equorum</name>
    <name type="common">Equine roundworm</name>
    <dbReference type="NCBI Taxonomy" id="6256"/>
    <lineage>
        <taxon>Eukaryota</taxon>
        <taxon>Metazoa</taxon>
        <taxon>Ecdysozoa</taxon>
        <taxon>Nematoda</taxon>
        <taxon>Chromadorea</taxon>
        <taxon>Rhabditida</taxon>
        <taxon>Spirurina</taxon>
        <taxon>Ascaridomorpha</taxon>
        <taxon>Ascaridoidea</taxon>
        <taxon>Ascarididae</taxon>
        <taxon>Parascaris</taxon>
    </lineage>
</organism>
<dbReference type="Pfam" id="PF10317">
    <property type="entry name" value="7TM_GPCR_Srd"/>
    <property type="match status" value="1"/>
</dbReference>
<feature type="transmembrane region" description="Helical" evidence="1">
    <location>
        <begin position="86"/>
        <end position="109"/>
    </location>
</feature>
<accession>A0A914S7S4</accession>
<name>A0A914S7S4_PAREQ</name>